<dbReference type="InterPro" id="IPR001650">
    <property type="entry name" value="Helicase_C-like"/>
</dbReference>
<dbReference type="CDD" id="cd18008">
    <property type="entry name" value="DEXDc_SHPRH-like"/>
    <property type="match status" value="1"/>
</dbReference>
<protein>
    <recommendedName>
        <fullName evidence="4">Helicase ATP-binding domain-containing protein</fullName>
    </recommendedName>
</protein>
<dbReference type="InterPro" id="IPR014001">
    <property type="entry name" value="Helicase_ATP-bd"/>
</dbReference>
<keyword evidence="3" id="KW-0067">ATP-binding</keyword>
<organism evidence="5 6">
    <name type="scientific">Neonectria punicea</name>
    <dbReference type="NCBI Taxonomy" id="979145"/>
    <lineage>
        <taxon>Eukaryota</taxon>
        <taxon>Fungi</taxon>
        <taxon>Dikarya</taxon>
        <taxon>Ascomycota</taxon>
        <taxon>Pezizomycotina</taxon>
        <taxon>Sordariomycetes</taxon>
        <taxon>Hypocreomycetidae</taxon>
        <taxon>Hypocreales</taxon>
        <taxon>Nectriaceae</taxon>
        <taxon>Neonectria</taxon>
    </lineage>
</organism>
<dbReference type="InterPro" id="IPR027417">
    <property type="entry name" value="P-loop_NTPase"/>
</dbReference>
<dbReference type="InterPro" id="IPR049730">
    <property type="entry name" value="SNF2/RAD54-like_C"/>
</dbReference>
<dbReference type="Gene3D" id="3.40.50.10810">
    <property type="entry name" value="Tandem AAA-ATPase domain"/>
    <property type="match status" value="1"/>
</dbReference>
<dbReference type="InterPro" id="IPR050628">
    <property type="entry name" value="SNF2_RAD54_helicase_TF"/>
</dbReference>
<dbReference type="PANTHER" id="PTHR45626">
    <property type="entry name" value="TRANSCRIPTION TERMINATION FACTOR 2-RELATED"/>
    <property type="match status" value="1"/>
</dbReference>
<evidence type="ECO:0000256" key="1">
    <source>
        <dbReference type="ARBA" id="ARBA00022741"/>
    </source>
</evidence>
<dbReference type="InterPro" id="IPR038718">
    <property type="entry name" value="SNF2-like_sf"/>
</dbReference>
<proteinExistence type="predicted"/>
<evidence type="ECO:0000259" key="4">
    <source>
        <dbReference type="PROSITE" id="PS51192"/>
    </source>
</evidence>
<dbReference type="SUPFAM" id="SSF52540">
    <property type="entry name" value="P-loop containing nucleoside triphosphate hydrolases"/>
    <property type="match status" value="2"/>
</dbReference>
<keyword evidence="2" id="KW-0378">Hydrolase</keyword>
<dbReference type="CDD" id="cd18793">
    <property type="entry name" value="SF2_C_SNF"/>
    <property type="match status" value="1"/>
</dbReference>
<dbReference type="PANTHER" id="PTHR45626:SF22">
    <property type="entry name" value="DNA REPAIR PROTEIN RAD5"/>
    <property type="match status" value="1"/>
</dbReference>
<sequence length="486" mass="53804">MGLGKTLTMIALAAADLNGDDANMGLDTGKGNKRYIPATLVVVPPPLLGTWEEQLSEHVIDRGLECRRHHGKARLTNIDELNGVNIVLTTYHTVSSEWNVGSDAAKSILFSSLWKRIILDEAHFIRNGNSRMANAICALDGVARWAVTGTPIQNRLSDLATLFRFIRAHPYTDPKCFDADISRLWKLGEDEEAVKRLKRLSACLLLRRAKATISLPPRRDMQCPVDFSREERAFYDEIRQKAIVSIDDALQRESGQARAGVYVNVLQQIESLRLICNLGLRYHAKQANAAQTFQGINEWTSIAQQTFNVQREMGPVVCFQCSSALDLTESFLDNSSASQQKPQFSRCLKFICGDCSQKSANYKRSLTCGHKPSCPIATVSTSNSILESSPYLLDPQAATSSICLPSKIEALVTDIKALPPGTKCIVFSTWRLTLDVVEEGLKQASVQSIRFDGKVPQKERQNVVDKFKTDPSIRIMLLTLSCGAVG</sequence>
<keyword evidence="1" id="KW-0547">Nucleotide-binding</keyword>
<dbReference type="Proteomes" id="UP001498476">
    <property type="component" value="Unassembled WGS sequence"/>
</dbReference>
<comment type="caution">
    <text evidence="5">The sequence shown here is derived from an EMBL/GenBank/DDBJ whole genome shotgun (WGS) entry which is preliminary data.</text>
</comment>
<feature type="domain" description="Helicase ATP-binding" evidence="4">
    <location>
        <begin position="1"/>
        <end position="169"/>
    </location>
</feature>
<dbReference type="Pfam" id="PF00271">
    <property type="entry name" value="Helicase_C"/>
    <property type="match status" value="1"/>
</dbReference>
<evidence type="ECO:0000256" key="3">
    <source>
        <dbReference type="ARBA" id="ARBA00022840"/>
    </source>
</evidence>
<dbReference type="Pfam" id="PF00176">
    <property type="entry name" value="SNF2-rel_dom"/>
    <property type="match status" value="1"/>
</dbReference>
<dbReference type="InterPro" id="IPR000330">
    <property type="entry name" value="SNF2_N"/>
</dbReference>
<evidence type="ECO:0000256" key="2">
    <source>
        <dbReference type="ARBA" id="ARBA00022801"/>
    </source>
</evidence>
<gene>
    <name evidence="5" type="ORF">QQX98_007293</name>
</gene>
<name>A0ABR1GY95_9HYPO</name>
<dbReference type="Gene3D" id="3.40.50.300">
    <property type="entry name" value="P-loop containing nucleotide triphosphate hydrolases"/>
    <property type="match status" value="1"/>
</dbReference>
<accession>A0ABR1GY95</accession>
<dbReference type="EMBL" id="JAZAVJ010000118">
    <property type="protein sequence ID" value="KAK7413800.1"/>
    <property type="molecule type" value="Genomic_DNA"/>
</dbReference>
<reference evidence="5 6" key="1">
    <citation type="journal article" date="2025" name="Microbiol. Resour. Announc.">
        <title>Draft genome sequences for Neonectria magnoliae and Neonectria punicea, canker pathogens of Liriodendron tulipifera and Acer saccharum in West Virginia.</title>
        <authorList>
            <person name="Petronek H.M."/>
            <person name="Kasson M.T."/>
            <person name="Metheny A.M."/>
            <person name="Stauder C.M."/>
            <person name="Lovett B."/>
            <person name="Lynch S.C."/>
            <person name="Garnas J.R."/>
            <person name="Kasson L.R."/>
            <person name="Stajich J.E."/>
        </authorList>
    </citation>
    <scope>NUCLEOTIDE SEQUENCE [LARGE SCALE GENOMIC DNA]</scope>
    <source>
        <strain evidence="5 6">NRRL 64653</strain>
    </source>
</reference>
<evidence type="ECO:0000313" key="6">
    <source>
        <dbReference type="Proteomes" id="UP001498476"/>
    </source>
</evidence>
<dbReference type="PROSITE" id="PS51192">
    <property type="entry name" value="HELICASE_ATP_BIND_1"/>
    <property type="match status" value="1"/>
</dbReference>
<keyword evidence="6" id="KW-1185">Reference proteome</keyword>
<evidence type="ECO:0000313" key="5">
    <source>
        <dbReference type="EMBL" id="KAK7413800.1"/>
    </source>
</evidence>
<dbReference type="SMART" id="SM00487">
    <property type="entry name" value="DEXDc"/>
    <property type="match status" value="1"/>
</dbReference>